<keyword evidence="5 16" id="KW-0820">tRNA-binding</keyword>
<dbReference type="InterPro" id="IPR020825">
    <property type="entry name" value="Phe-tRNA_synthase-like_B3/B4"/>
</dbReference>
<feature type="binding site" evidence="15">
    <location>
        <position position="470"/>
    </location>
    <ligand>
        <name>Mg(2+)</name>
        <dbReference type="ChEBI" id="CHEBI:18420"/>
        <note>shared with alpha subunit</note>
    </ligand>
</feature>
<keyword evidence="7 15" id="KW-0479">Metal-binding</keyword>
<dbReference type="SUPFAM" id="SSF55681">
    <property type="entry name" value="Class II aaRS and biotin synthetases"/>
    <property type="match status" value="1"/>
</dbReference>
<evidence type="ECO:0000256" key="3">
    <source>
        <dbReference type="ARBA" id="ARBA00011209"/>
    </source>
</evidence>
<dbReference type="InterPro" id="IPR005147">
    <property type="entry name" value="tRNA_synthase_B5-dom"/>
</dbReference>
<evidence type="ECO:0000259" key="18">
    <source>
        <dbReference type="PROSITE" id="PS51447"/>
    </source>
</evidence>
<comment type="similarity">
    <text evidence="2 15">Belongs to the phenylalanyl-tRNA synthetase beta subunit family. Type 1 subfamily.</text>
</comment>
<dbReference type="InterPro" id="IPR005146">
    <property type="entry name" value="B3/B4_tRNA-bd"/>
</dbReference>
<comment type="subcellular location">
    <subcellularLocation>
        <location evidence="1 15">Cytoplasm</location>
    </subcellularLocation>
</comment>
<dbReference type="SUPFAM" id="SSF54991">
    <property type="entry name" value="Anticodon-binding domain of PheRS"/>
    <property type="match status" value="1"/>
</dbReference>
<keyword evidence="6 15" id="KW-0436">Ligase</keyword>
<dbReference type="SMART" id="SM00873">
    <property type="entry name" value="B3_4"/>
    <property type="match status" value="1"/>
</dbReference>
<dbReference type="FunFam" id="2.40.50.140:FF:000045">
    <property type="entry name" value="Phenylalanine--tRNA ligase beta subunit"/>
    <property type="match status" value="1"/>
</dbReference>
<dbReference type="Pfam" id="PF01588">
    <property type="entry name" value="tRNA_bind"/>
    <property type="match status" value="1"/>
</dbReference>
<dbReference type="InterPro" id="IPR012340">
    <property type="entry name" value="NA-bd_OB-fold"/>
</dbReference>
<evidence type="ECO:0000256" key="12">
    <source>
        <dbReference type="ARBA" id="ARBA00022917"/>
    </source>
</evidence>
<dbReference type="Proteomes" id="UP000435357">
    <property type="component" value="Unassembled WGS sequence"/>
</dbReference>
<dbReference type="SMART" id="SM00874">
    <property type="entry name" value="B5"/>
    <property type="match status" value="1"/>
</dbReference>
<comment type="caution">
    <text evidence="20">The sequence shown here is derived from an EMBL/GenBank/DDBJ whole genome shotgun (WGS) entry which is preliminary data.</text>
</comment>
<dbReference type="FunFam" id="3.30.70.380:FF:000001">
    <property type="entry name" value="Phenylalanine--tRNA ligase beta subunit"/>
    <property type="match status" value="1"/>
</dbReference>
<evidence type="ECO:0000313" key="20">
    <source>
        <dbReference type="EMBL" id="KAB1066282.1"/>
    </source>
</evidence>
<feature type="domain" description="FDX-ACB" evidence="18">
    <location>
        <begin position="719"/>
        <end position="812"/>
    </location>
</feature>
<evidence type="ECO:0000259" key="17">
    <source>
        <dbReference type="PROSITE" id="PS50886"/>
    </source>
</evidence>
<evidence type="ECO:0000256" key="9">
    <source>
        <dbReference type="ARBA" id="ARBA00022840"/>
    </source>
</evidence>
<evidence type="ECO:0000256" key="10">
    <source>
        <dbReference type="ARBA" id="ARBA00022842"/>
    </source>
</evidence>
<dbReference type="SUPFAM" id="SSF50249">
    <property type="entry name" value="Nucleic acid-binding proteins"/>
    <property type="match status" value="1"/>
</dbReference>
<reference evidence="20 21" key="1">
    <citation type="submission" date="2019-09" db="EMBL/GenBank/DDBJ databases">
        <title>Genomes of Cryomorphaceae.</title>
        <authorList>
            <person name="Bowman J.P."/>
        </authorList>
    </citation>
    <scope>NUCLEOTIDE SEQUENCE [LARGE SCALE GENOMIC DNA]</scope>
    <source>
        <strain evidence="20 21">KCTC 52047</strain>
    </source>
</reference>
<dbReference type="Pfam" id="PF03484">
    <property type="entry name" value="B5"/>
    <property type="match status" value="1"/>
</dbReference>
<dbReference type="GO" id="GO:0005524">
    <property type="term" value="F:ATP binding"/>
    <property type="evidence" value="ECO:0007669"/>
    <property type="project" value="UniProtKB-UniRule"/>
</dbReference>
<dbReference type="InterPro" id="IPR004532">
    <property type="entry name" value="Phe-tRNA-ligase_IIc_bsu_bact"/>
</dbReference>
<dbReference type="InterPro" id="IPR041616">
    <property type="entry name" value="PheRS_beta_core"/>
</dbReference>
<dbReference type="NCBIfam" id="NF045760">
    <property type="entry name" value="YtpR"/>
    <property type="match status" value="1"/>
</dbReference>
<keyword evidence="21" id="KW-1185">Reference proteome</keyword>
<feature type="binding site" evidence="15">
    <location>
        <position position="479"/>
    </location>
    <ligand>
        <name>Mg(2+)</name>
        <dbReference type="ChEBI" id="CHEBI:18420"/>
        <note>shared with alpha subunit</note>
    </ligand>
</feature>
<dbReference type="GO" id="GO:0000049">
    <property type="term" value="F:tRNA binding"/>
    <property type="evidence" value="ECO:0007669"/>
    <property type="project" value="UniProtKB-UniRule"/>
</dbReference>
<evidence type="ECO:0000256" key="7">
    <source>
        <dbReference type="ARBA" id="ARBA00022723"/>
    </source>
</evidence>
<dbReference type="InterPro" id="IPR045060">
    <property type="entry name" value="Phe-tRNA-ligase_IIc_bsu"/>
</dbReference>
<dbReference type="NCBIfam" id="TIGR00472">
    <property type="entry name" value="pheT_bact"/>
    <property type="match status" value="1"/>
</dbReference>
<dbReference type="EMBL" id="WACR01000001">
    <property type="protein sequence ID" value="KAB1066282.1"/>
    <property type="molecule type" value="Genomic_DNA"/>
</dbReference>
<keyword evidence="9 15" id="KW-0067">ATP-binding</keyword>
<keyword evidence="12 15" id="KW-0648">Protein biosynthesis</keyword>
<dbReference type="Gene3D" id="3.50.40.10">
    <property type="entry name" value="Phenylalanyl-trna Synthetase, Chain B, domain 3"/>
    <property type="match status" value="1"/>
</dbReference>
<dbReference type="Gene3D" id="3.30.70.380">
    <property type="entry name" value="Ferrodoxin-fold anticodon-binding domain"/>
    <property type="match status" value="1"/>
</dbReference>
<dbReference type="Gene3D" id="3.30.56.10">
    <property type="match status" value="2"/>
</dbReference>
<feature type="domain" description="B5" evidence="19">
    <location>
        <begin position="416"/>
        <end position="492"/>
    </location>
</feature>
<dbReference type="Gene3D" id="2.40.50.140">
    <property type="entry name" value="Nucleic acid-binding proteins"/>
    <property type="match status" value="1"/>
</dbReference>
<keyword evidence="11 16" id="KW-0694">RNA-binding</keyword>
<dbReference type="AlphaFoldDB" id="A0A6N6MAK3"/>
<evidence type="ECO:0000256" key="8">
    <source>
        <dbReference type="ARBA" id="ARBA00022741"/>
    </source>
</evidence>
<feature type="domain" description="TRNA-binding" evidence="17">
    <location>
        <begin position="42"/>
        <end position="155"/>
    </location>
</feature>
<dbReference type="Gene3D" id="3.30.930.10">
    <property type="entry name" value="Bira Bifunctional Protein, Domain 2"/>
    <property type="match status" value="1"/>
</dbReference>
<keyword evidence="10 15" id="KW-0460">Magnesium</keyword>
<evidence type="ECO:0000256" key="4">
    <source>
        <dbReference type="ARBA" id="ARBA00022490"/>
    </source>
</evidence>
<evidence type="ECO:0000256" key="14">
    <source>
        <dbReference type="ARBA" id="ARBA00049255"/>
    </source>
</evidence>
<dbReference type="HAMAP" id="MF_00283">
    <property type="entry name" value="Phe_tRNA_synth_beta1"/>
    <property type="match status" value="1"/>
</dbReference>
<evidence type="ECO:0000256" key="15">
    <source>
        <dbReference type="HAMAP-Rule" id="MF_00283"/>
    </source>
</evidence>
<feature type="binding site" evidence="15">
    <location>
        <position position="480"/>
    </location>
    <ligand>
        <name>Mg(2+)</name>
        <dbReference type="ChEBI" id="CHEBI:18420"/>
        <note>shared with alpha subunit</note>
    </ligand>
</feature>
<comment type="cofactor">
    <cofactor evidence="15">
        <name>Mg(2+)</name>
        <dbReference type="ChEBI" id="CHEBI:18420"/>
    </cofactor>
    <text evidence="15">Binds 2 magnesium ions per tetramer.</text>
</comment>
<dbReference type="PANTHER" id="PTHR10947:SF0">
    <property type="entry name" value="PHENYLALANINE--TRNA LIGASE BETA SUBUNIT"/>
    <property type="match status" value="1"/>
</dbReference>
<dbReference type="PROSITE" id="PS50886">
    <property type="entry name" value="TRBD"/>
    <property type="match status" value="1"/>
</dbReference>
<evidence type="ECO:0000256" key="11">
    <source>
        <dbReference type="ARBA" id="ARBA00022884"/>
    </source>
</evidence>
<feature type="binding site" evidence="15">
    <location>
        <position position="476"/>
    </location>
    <ligand>
        <name>Mg(2+)</name>
        <dbReference type="ChEBI" id="CHEBI:18420"/>
        <note>shared with alpha subunit</note>
    </ligand>
</feature>
<name>A0A6N6MAK3_9FLAO</name>
<comment type="subunit">
    <text evidence="3 15">Tetramer of two alpha and two beta subunits.</text>
</comment>
<dbReference type="FunFam" id="3.50.40.10:FF:000001">
    <property type="entry name" value="Phenylalanine--tRNA ligase beta subunit"/>
    <property type="match status" value="1"/>
</dbReference>
<keyword evidence="13 15" id="KW-0030">Aminoacyl-tRNA synthetase</keyword>
<evidence type="ECO:0000256" key="16">
    <source>
        <dbReference type="PROSITE-ProRule" id="PRU00209"/>
    </source>
</evidence>
<dbReference type="SMART" id="SM00896">
    <property type="entry name" value="FDX-ACB"/>
    <property type="match status" value="1"/>
</dbReference>
<dbReference type="CDD" id="cd00769">
    <property type="entry name" value="PheRS_beta_core"/>
    <property type="match status" value="1"/>
</dbReference>
<evidence type="ECO:0000256" key="5">
    <source>
        <dbReference type="ARBA" id="ARBA00022555"/>
    </source>
</evidence>
<dbReference type="GO" id="GO:0000287">
    <property type="term" value="F:magnesium ion binding"/>
    <property type="evidence" value="ECO:0007669"/>
    <property type="project" value="UniProtKB-UniRule"/>
</dbReference>
<dbReference type="RefSeq" id="WP_151166270.1">
    <property type="nucleotide sequence ID" value="NZ_WACR01000001.1"/>
</dbReference>
<evidence type="ECO:0000256" key="1">
    <source>
        <dbReference type="ARBA" id="ARBA00004496"/>
    </source>
</evidence>
<protein>
    <recommendedName>
        <fullName evidence="15">Phenylalanine--tRNA ligase beta subunit</fullName>
        <ecNumber evidence="15">6.1.1.20</ecNumber>
    </recommendedName>
    <alternativeName>
        <fullName evidence="15">Phenylalanyl-tRNA synthetase beta subunit</fullName>
        <shortName evidence="15">PheRS</shortName>
    </alternativeName>
</protein>
<comment type="catalytic activity">
    <reaction evidence="14 15">
        <text>tRNA(Phe) + L-phenylalanine + ATP = L-phenylalanyl-tRNA(Phe) + AMP + diphosphate + H(+)</text>
        <dbReference type="Rhea" id="RHEA:19413"/>
        <dbReference type="Rhea" id="RHEA-COMP:9668"/>
        <dbReference type="Rhea" id="RHEA-COMP:9699"/>
        <dbReference type="ChEBI" id="CHEBI:15378"/>
        <dbReference type="ChEBI" id="CHEBI:30616"/>
        <dbReference type="ChEBI" id="CHEBI:33019"/>
        <dbReference type="ChEBI" id="CHEBI:58095"/>
        <dbReference type="ChEBI" id="CHEBI:78442"/>
        <dbReference type="ChEBI" id="CHEBI:78531"/>
        <dbReference type="ChEBI" id="CHEBI:456215"/>
        <dbReference type="EC" id="6.1.1.20"/>
    </reaction>
</comment>
<dbReference type="InterPro" id="IPR002547">
    <property type="entry name" value="tRNA-bd_dom"/>
</dbReference>
<dbReference type="GO" id="GO:0009328">
    <property type="term" value="C:phenylalanine-tRNA ligase complex"/>
    <property type="evidence" value="ECO:0007669"/>
    <property type="project" value="TreeGrafter"/>
</dbReference>
<dbReference type="Pfam" id="PF03147">
    <property type="entry name" value="FDX-ACB"/>
    <property type="match status" value="1"/>
</dbReference>
<dbReference type="SUPFAM" id="SSF56037">
    <property type="entry name" value="PheT/TilS domain"/>
    <property type="match status" value="1"/>
</dbReference>
<evidence type="ECO:0000256" key="6">
    <source>
        <dbReference type="ARBA" id="ARBA00022598"/>
    </source>
</evidence>
<dbReference type="PANTHER" id="PTHR10947">
    <property type="entry name" value="PHENYLALANYL-TRNA SYNTHETASE BETA CHAIN AND LEUCINE-RICH REPEAT-CONTAINING PROTEIN 47"/>
    <property type="match status" value="1"/>
</dbReference>
<dbReference type="Pfam" id="PF17759">
    <property type="entry name" value="tRNA_synthFbeta"/>
    <property type="match status" value="1"/>
</dbReference>
<dbReference type="Pfam" id="PF03483">
    <property type="entry name" value="B3_4"/>
    <property type="match status" value="1"/>
</dbReference>
<dbReference type="InterPro" id="IPR009061">
    <property type="entry name" value="DNA-bd_dom_put_sf"/>
</dbReference>
<dbReference type="InterPro" id="IPR045864">
    <property type="entry name" value="aa-tRNA-synth_II/BPL/LPL"/>
</dbReference>
<dbReference type="InterPro" id="IPR036690">
    <property type="entry name" value="Fdx_antiC-bd_sf"/>
</dbReference>
<gene>
    <name evidence="15" type="primary">pheT</name>
    <name evidence="20" type="ORF">F3059_02050</name>
</gene>
<dbReference type="OrthoDB" id="9805455at2"/>
<evidence type="ECO:0000313" key="21">
    <source>
        <dbReference type="Proteomes" id="UP000435357"/>
    </source>
</evidence>
<dbReference type="PROSITE" id="PS51483">
    <property type="entry name" value="B5"/>
    <property type="match status" value="1"/>
</dbReference>
<proteinExistence type="inferred from homology"/>
<dbReference type="CDD" id="cd02796">
    <property type="entry name" value="tRNA_bind_bactPheRS"/>
    <property type="match status" value="1"/>
</dbReference>
<evidence type="ECO:0000256" key="13">
    <source>
        <dbReference type="ARBA" id="ARBA00023146"/>
    </source>
</evidence>
<dbReference type="PROSITE" id="PS51447">
    <property type="entry name" value="FDX_ACB"/>
    <property type="match status" value="1"/>
</dbReference>
<evidence type="ECO:0000256" key="2">
    <source>
        <dbReference type="ARBA" id="ARBA00008653"/>
    </source>
</evidence>
<evidence type="ECO:0000259" key="19">
    <source>
        <dbReference type="PROSITE" id="PS51483"/>
    </source>
</evidence>
<sequence length="813" mass="90505">MKISYNWLKNYIDINLDAQQVADWLTSTGLEVEGVEKVQSIPGGLEGIVIGEVVSCEKHENADKLKVTQVDLGNGETKQIVCGAPNVDKGQKVVVATVGATIHPTDGEPFEIKKAKIRGERSEGMICAEDELGLGVSHDGIMVLTDNPKTGTPAAEYFKVENDNVFEIGLTPNRADAASHIGTARDLVALGAVKDELKDKCINWPKVDHFKVDNHDLEIGIDVQNTEACPRYAGVTLTNVKVGPSPDWLQNKLRSIGLALINNVVDITNFVLHETGQPLHAFDASKIKGNKVTVRTVADKTKFTTLDEEERELSDKDLMICNDDEPMCIAGVFGGVDSGVKEETVNVFLESAYFDPVWVRKTAKRHGLSTDASFRFERGVDPLNTIYALKRAALLMKEICGASISSEIVEEHPKEHEWFEVTFNMDNLDRIGGKSLDIKLVKAILTRLEIVIDEENGRELKLLVPPFKVDVQREIDVIEEILRIYGYDNIEIPQKLSSSLSYAPKPNPEVIRNRASELLVSRGFLEAMSNSLTKADYYEKFKGIDSKGIVKIANPLSSELNVLRTSMVFDLLEAAQFNQNRQSTDIKLFEFGRTYSVKNDKSKEREKLSIAVAGNQEPEAWNTQSKKVGFDFIKGAVSALIDAFGLDKFNVQWKESESGFLSAGLSITINKNHVADLGIISGDLLKEFSLKQDLYFAEIDWTNFVKLAGQAKVRFKPVSKYPAMRRDLALIVDKEVPFSSIVEVAEKTEKKLLENVNLFDVYEGKNIEDGKKSYAVSFIFRDEQKTLTDKKVDKVMSKLLQNLEKETGAGLRE</sequence>
<dbReference type="GO" id="GO:0006432">
    <property type="term" value="P:phenylalanyl-tRNA aminoacylation"/>
    <property type="evidence" value="ECO:0007669"/>
    <property type="project" value="UniProtKB-UniRule"/>
</dbReference>
<dbReference type="GO" id="GO:0004826">
    <property type="term" value="F:phenylalanine-tRNA ligase activity"/>
    <property type="evidence" value="ECO:0007669"/>
    <property type="project" value="UniProtKB-UniRule"/>
</dbReference>
<keyword evidence="4 15" id="KW-0963">Cytoplasm</keyword>
<dbReference type="SUPFAM" id="SSF46955">
    <property type="entry name" value="Putative DNA-binding domain"/>
    <property type="match status" value="1"/>
</dbReference>
<organism evidence="20 21">
    <name type="scientific">Salibacter halophilus</name>
    <dbReference type="NCBI Taxonomy" id="1803916"/>
    <lineage>
        <taxon>Bacteria</taxon>
        <taxon>Pseudomonadati</taxon>
        <taxon>Bacteroidota</taxon>
        <taxon>Flavobacteriia</taxon>
        <taxon>Flavobacteriales</taxon>
        <taxon>Salibacteraceae</taxon>
        <taxon>Salibacter</taxon>
    </lineage>
</organism>
<dbReference type="EC" id="6.1.1.20" evidence="15"/>
<accession>A0A6N6MAK3</accession>
<dbReference type="InterPro" id="IPR005121">
    <property type="entry name" value="Fdx_antiC-bd"/>
</dbReference>
<dbReference type="InterPro" id="IPR033714">
    <property type="entry name" value="tRNA_bind_bactPheRS"/>
</dbReference>
<keyword evidence="8 15" id="KW-0547">Nucleotide-binding</keyword>